<dbReference type="Pfam" id="PF00882">
    <property type="entry name" value="Zn_dep_PLPC"/>
    <property type="match status" value="1"/>
</dbReference>
<name>A0ABZ2ZMF3_9BACI</name>
<gene>
    <name evidence="2" type="ORF">AADC60_05545</name>
</gene>
<dbReference type="RefSeq" id="WP_342025976.1">
    <property type="nucleotide sequence ID" value="NZ_CP151651.1"/>
</dbReference>
<proteinExistence type="predicted"/>
<reference evidence="2 3" key="1">
    <citation type="submission" date="2024-04" db="EMBL/GenBank/DDBJ databases">
        <title>Screening of coral probiotics and analysis of their probiotic properties.</title>
        <authorList>
            <person name="Wang S."/>
        </authorList>
    </citation>
    <scope>NUCLEOTIDE SEQUENCE [LARGE SCALE GENOMIC DNA]</scope>
    <source>
        <strain evidence="2 3">GXU-Z9</strain>
    </source>
</reference>
<evidence type="ECO:0000313" key="3">
    <source>
        <dbReference type="Proteomes" id="UP001472074"/>
    </source>
</evidence>
<feature type="domain" description="Phospholipase C/D" evidence="1">
    <location>
        <begin position="6"/>
        <end position="81"/>
    </location>
</feature>
<protein>
    <submittedName>
        <fullName evidence="2">Zinc dependent phospholipase C family protein</fullName>
    </submittedName>
</protein>
<evidence type="ECO:0000313" key="2">
    <source>
        <dbReference type="EMBL" id="WZP08609.1"/>
    </source>
</evidence>
<dbReference type="InterPro" id="IPR029002">
    <property type="entry name" value="PLPC/GPLD1"/>
</dbReference>
<accession>A0ABZ2ZMF3</accession>
<dbReference type="EMBL" id="CP151651">
    <property type="protein sequence ID" value="WZP08609.1"/>
    <property type="molecule type" value="Genomic_DNA"/>
</dbReference>
<evidence type="ECO:0000259" key="1">
    <source>
        <dbReference type="Pfam" id="PF00882"/>
    </source>
</evidence>
<keyword evidence="3" id="KW-1185">Reference proteome</keyword>
<organism evidence="2 3">
    <name type="scientific">Cytobacillus pseudoceanisediminis</name>
    <dbReference type="NCBI Taxonomy" id="3051614"/>
    <lineage>
        <taxon>Bacteria</taxon>
        <taxon>Bacillati</taxon>
        <taxon>Bacillota</taxon>
        <taxon>Bacilli</taxon>
        <taxon>Bacillales</taxon>
        <taxon>Bacillaceae</taxon>
        <taxon>Cytobacillus</taxon>
    </lineage>
</organism>
<dbReference type="Proteomes" id="UP001472074">
    <property type="component" value="Chromosome"/>
</dbReference>
<sequence>MGSKVMHSIINNEIASRMKIEDRAAFLLGGIAPDAVSPKDLSHFYKGRTDDYKSIVYKYRNISHSPYILGYYIHLIADHVWLTGFLPSLTKKQNGKR</sequence>